<keyword evidence="8" id="KW-0378">Hydrolase</keyword>
<dbReference type="PANTHER" id="PTHR22993">
    <property type="entry name" value="FORMAMIDOPYRIMIDINE-DNA GLYCOSYLASE"/>
    <property type="match status" value="1"/>
</dbReference>
<dbReference type="InterPro" id="IPR012319">
    <property type="entry name" value="FPG_cat"/>
</dbReference>
<dbReference type="GO" id="GO:0008270">
    <property type="term" value="F:zinc ion binding"/>
    <property type="evidence" value="ECO:0007669"/>
    <property type="project" value="UniProtKB-KW"/>
</dbReference>
<evidence type="ECO:0000259" key="18">
    <source>
        <dbReference type="PROSITE" id="PS51068"/>
    </source>
</evidence>
<reference evidence="19 20" key="1">
    <citation type="journal article" date="2016" name="Nat. Commun.">
        <title>Thousands of microbial genomes shed light on interconnected biogeochemical processes in an aquifer system.</title>
        <authorList>
            <person name="Anantharaman K."/>
            <person name="Brown C.T."/>
            <person name="Hug L.A."/>
            <person name="Sharon I."/>
            <person name="Castelle C.J."/>
            <person name="Probst A.J."/>
            <person name="Thomas B.C."/>
            <person name="Singh A."/>
            <person name="Wilkins M.J."/>
            <person name="Karaoz U."/>
            <person name="Brodie E.L."/>
            <person name="Williams K.H."/>
            <person name="Hubbard S.S."/>
            <person name="Banfield J.F."/>
        </authorList>
    </citation>
    <scope>NUCLEOTIDE SEQUENCE [LARGE SCALE GENOMIC DNA]</scope>
</reference>
<protein>
    <submittedName>
        <fullName evidence="19">DNA-formamidopyrimidine glycosylase</fullName>
    </submittedName>
</protein>
<gene>
    <name evidence="19" type="ORF">A3H68_01275</name>
</gene>
<organism evidence="19 20">
    <name type="scientific">Candidatus Taylorbacteria bacterium RIFCSPLOWO2_02_FULL_46_40</name>
    <dbReference type="NCBI Taxonomy" id="1802329"/>
    <lineage>
        <taxon>Bacteria</taxon>
        <taxon>Candidatus Tayloriibacteriota</taxon>
    </lineage>
</organism>
<feature type="domain" description="Formamidopyrimidine-DNA glycosylase catalytic" evidence="18">
    <location>
        <begin position="2"/>
        <end position="139"/>
    </location>
</feature>
<dbReference type="SUPFAM" id="SSF81624">
    <property type="entry name" value="N-terminal domain of MutM-like DNA repair proteins"/>
    <property type="match status" value="1"/>
</dbReference>
<dbReference type="GO" id="GO:0006284">
    <property type="term" value="P:base-excision repair"/>
    <property type="evidence" value="ECO:0007669"/>
    <property type="project" value="InterPro"/>
</dbReference>
<keyword evidence="7 16" id="KW-0863">Zinc-finger</keyword>
<keyword evidence="14" id="KW-0326">Glycosidase</keyword>
<evidence type="ECO:0000256" key="10">
    <source>
        <dbReference type="ARBA" id="ARBA00023125"/>
    </source>
</evidence>
<evidence type="ECO:0000256" key="3">
    <source>
        <dbReference type="ARBA" id="ARBA00009409"/>
    </source>
</evidence>
<evidence type="ECO:0000256" key="5">
    <source>
        <dbReference type="ARBA" id="ARBA00022723"/>
    </source>
</evidence>
<dbReference type="GO" id="GO:0034039">
    <property type="term" value="F:8-oxo-7,8-dihydroguanine DNA N-glycosylase activity"/>
    <property type="evidence" value="ECO:0007669"/>
    <property type="project" value="TreeGrafter"/>
</dbReference>
<evidence type="ECO:0000256" key="14">
    <source>
        <dbReference type="ARBA" id="ARBA00023295"/>
    </source>
</evidence>
<dbReference type="InterPro" id="IPR015886">
    <property type="entry name" value="H2TH_FPG"/>
</dbReference>
<evidence type="ECO:0000259" key="17">
    <source>
        <dbReference type="PROSITE" id="PS51066"/>
    </source>
</evidence>
<dbReference type="PROSITE" id="PS51068">
    <property type="entry name" value="FPG_CAT"/>
    <property type="match status" value="1"/>
</dbReference>
<dbReference type="Gene3D" id="1.10.8.50">
    <property type="match status" value="1"/>
</dbReference>
<dbReference type="SMART" id="SM00898">
    <property type="entry name" value="Fapy_DNA_glyco"/>
    <property type="match status" value="1"/>
</dbReference>
<dbReference type="InterPro" id="IPR010979">
    <property type="entry name" value="Ribosomal_uS13-like_H2TH"/>
</dbReference>
<dbReference type="GO" id="GO:0140078">
    <property type="term" value="F:class I DNA-(apurinic or apyrimidinic site) endonuclease activity"/>
    <property type="evidence" value="ECO:0007669"/>
    <property type="project" value="UniProtKB-EC"/>
</dbReference>
<dbReference type="PANTHER" id="PTHR22993:SF9">
    <property type="entry name" value="FORMAMIDOPYRIMIDINE-DNA GLYCOSYLASE"/>
    <property type="match status" value="1"/>
</dbReference>
<evidence type="ECO:0000256" key="9">
    <source>
        <dbReference type="ARBA" id="ARBA00022833"/>
    </source>
</evidence>
<dbReference type="SMART" id="SM01232">
    <property type="entry name" value="H2TH"/>
    <property type="match status" value="1"/>
</dbReference>
<evidence type="ECO:0000256" key="7">
    <source>
        <dbReference type="ARBA" id="ARBA00022771"/>
    </source>
</evidence>
<evidence type="ECO:0000256" key="6">
    <source>
        <dbReference type="ARBA" id="ARBA00022763"/>
    </source>
</evidence>
<evidence type="ECO:0000313" key="19">
    <source>
        <dbReference type="EMBL" id="OHA39906.1"/>
    </source>
</evidence>
<dbReference type="InterPro" id="IPR035937">
    <property type="entry name" value="FPG_N"/>
</dbReference>
<name>A0A1G2NUV5_9BACT</name>
<keyword evidence="11" id="KW-0234">DNA repair</keyword>
<keyword evidence="6" id="KW-0227">DNA damage</keyword>
<evidence type="ECO:0000256" key="11">
    <source>
        <dbReference type="ARBA" id="ARBA00023204"/>
    </source>
</evidence>
<dbReference type="PROSITE" id="PS51066">
    <property type="entry name" value="ZF_FPG_2"/>
    <property type="match status" value="1"/>
</dbReference>
<dbReference type="Pfam" id="PF01149">
    <property type="entry name" value="Fapy_DNA_glyco"/>
    <property type="match status" value="1"/>
</dbReference>
<dbReference type="Pfam" id="PF06831">
    <property type="entry name" value="H2TH"/>
    <property type="match status" value="1"/>
</dbReference>
<evidence type="ECO:0000256" key="2">
    <source>
        <dbReference type="ARBA" id="ARBA00001947"/>
    </source>
</evidence>
<dbReference type="GO" id="GO:0003684">
    <property type="term" value="F:damaged DNA binding"/>
    <property type="evidence" value="ECO:0007669"/>
    <property type="project" value="InterPro"/>
</dbReference>
<keyword evidence="9" id="KW-0862">Zinc</keyword>
<comment type="catalytic activity">
    <reaction evidence="15">
        <text>2'-deoxyribonucleotide-(2'-deoxyribose 5'-phosphate)-2'-deoxyribonucleotide-DNA = a 3'-end 2'-deoxyribonucleotide-(2,3-dehydro-2,3-deoxyribose 5'-phosphate)-DNA + a 5'-end 5'-phospho-2'-deoxyribonucleoside-DNA + H(+)</text>
        <dbReference type="Rhea" id="RHEA:66592"/>
        <dbReference type="Rhea" id="RHEA-COMP:13180"/>
        <dbReference type="Rhea" id="RHEA-COMP:16897"/>
        <dbReference type="Rhea" id="RHEA-COMP:17067"/>
        <dbReference type="ChEBI" id="CHEBI:15378"/>
        <dbReference type="ChEBI" id="CHEBI:136412"/>
        <dbReference type="ChEBI" id="CHEBI:157695"/>
        <dbReference type="ChEBI" id="CHEBI:167181"/>
        <dbReference type="EC" id="4.2.99.18"/>
    </reaction>
</comment>
<comment type="similarity">
    <text evidence="3">Belongs to the FPG family.</text>
</comment>
<dbReference type="NCBIfam" id="TIGR00577">
    <property type="entry name" value="fpg"/>
    <property type="match status" value="1"/>
</dbReference>
<dbReference type="InterPro" id="IPR020629">
    <property type="entry name" value="FPG_Glyclase"/>
</dbReference>
<evidence type="ECO:0000256" key="8">
    <source>
        <dbReference type="ARBA" id="ARBA00022801"/>
    </source>
</evidence>
<dbReference type="InterPro" id="IPR000214">
    <property type="entry name" value="Znf_DNA_glyclase/AP_lyase"/>
</dbReference>
<comment type="cofactor">
    <cofactor evidence="2">
        <name>Zn(2+)</name>
        <dbReference type="ChEBI" id="CHEBI:29105"/>
    </cofactor>
</comment>
<dbReference type="EMBL" id="MHSH01000061">
    <property type="protein sequence ID" value="OHA39906.1"/>
    <property type="molecule type" value="Genomic_DNA"/>
</dbReference>
<feature type="domain" description="FPG-type" evidence="17">
    <location>
        <begin position="265"/>
        <end position="301"/>
    </location>
</feature>
<proteinExistence type="inferred from homology"/>
<evidence type="ECO:0000313" key="20">
    <source>
        <dbReference type="Proteomes" id="UP000176429"/>
    </source>
</evidence>
<dbReference type="Proteomes" id="UP000176429">
    <property type="component" value="Unassembled WGS sequence"/>
</dbReference>
<keyword evidence="12" id="KW-0456">Lyase</keyword>
<keyword evidence="13" id="KW-0511">Multifunctional enzyme</keyword>
<dbReference type="FunFam" id="1.10.8.50:FF:000003">
    <property type="entry name" value="Formamidopyrimidine-DNA glycosylase"/>
    <property type="match status" value="1"/>
</dbReference>
<comment type="caution">
    <text evidence="19">The sequence shown here is derived from an EMBL/GenBank/DDBJ whole genome shotgun (WGS) entry which is preliminary data.</text>
</comment>
<sequence length="304" mass="34141">MPELPEVQTTANSLNQLIKGLIIKDVWTDYGGAFHDGKSHIKNKQYFPLFRRTVVGQRITGVGRRGKNVLINLSKGDTILVHMKMTGHLLYGRYEKDGFAWEAVGEGPLRDDSFNRFIHLVFTLSNGKHLALSDMRKFAKVCIIKTSELSQSDDLKNLGPDALDKSFSEKKFRGRLALRLNSKIKQVIMDQTIIAGIGNIYSDEALWMSDIHPLSTVSKITNALVTKLYTAIQTVLRKGVDFGGDSMSDYRTPDGERGLFQLHHKAYGRKGEDCPKKSCRGKIARITIGGRSAHFCDTHQKLFK</sequence>
<evidence type="ECO:0000256" key="13">
    <source>
        <dbReference type="ARBA" id="ARBA00023268"/>
    </source>
</evidence>
<evidence type="ECO:0000256" key="15">
    <source>
        <dbReference type="ARBA" id="ARBA00044632"/>
    </source>
</evidence>
<evidence type="ECO:0000256" key="1">
    <source>
        <dbReference type="ARBA" id="ARBA00001668"/>
    </source>
</evidence>
<dbReference type="Gene3D" id="3.20.190.10">
    <property type="entry name" value="MutM-like, N-terminal"/>
    <property type="match status" value="1"/>
</dbReference>
<keyword evidence="10" id="KW-0238">DNA-binding</keyword>
<dbReference type="SUPFAM" id="SSF46946">
    <property type="entry name" value="S13-like H2TH domain"/>
    <property type="match status" value="1"/>
</dbReference>
<dbReference type="SUPFAM" id="SSF57716">
    <property type="entry name" value="Glucocorticoid receptor-like (DNA-binding domain)"/>
    <property type="match status" value="1"/>
</dbReference>
<evidence type="ECO:0000256" key="12">
    <source>
        <dbReference type="ARBA" id="ARBA00023239"/>
    </source>
</evidence>
<keyword evidence="5" id="KW-0479">Metal-binding</keyword>
<accession>A0A1G2NUV5</accession>
<dbReference type="CDD" id="cd08966">
    <property type="entry name" value="EcFpg-like_N"/>
    <property type="match status" value="1"/>
</dbReference>
<evidence type="ECO:0000256" key="4">
    <source>
        <dbReference type="ARBA" id="ARBA00011245"/>
    </source>
</evidence>
<dbReference type="NCBIfam" id="NF002211">
    <property type="entry name" value="PRK01103.1"/>
    <property type="match status" value="1"/>
</dbReference>
<comment type="subunit">
    <text evidence="4">Monomer.</text>
</comment>
<dbReference type="AlphaFoldDB" id="A0A1G2NUV5"/>
<evidence type="ECO:0000256" key="16">
    <source>
        <dbReference type="PROSITE-ProRule" id="PRU00391"/>
    </source>
</evidence>
<comment type="catalytic activity">
    <reaction evidence="1">
        <text>Hydrolysis of DNA containing ring-opened 7-methylguanine residues, releasing 2,6-diamino-4-hydroxy-5-(N-methyl)formamidopyrimidine.</text>
        <dbReference type="EC" id="3.2.2.23"/>
    </reaction>
</comment>